<dbReference type="EMBL" id="BAABJQ010000029">
    <property type="protein sequence ID" value="GAA5197345.1"/>
    <property type="molecule type" value="Genomic_DNA"/>
</dbReference>
<gene>
    <name evidence="2" type="ORF">GCM10023322_68350</name>
</gene>
<evidence type="ECO:0000313" key="2">
    <source>
        <dbReference type="EMBL" id="GAA5197345.1"/>
    </source>
</evidence>
<comment type="caution">
    <text evidence="2">The sequence shown here is derived from an EMBL/GenBank/DDBJ whole genome shotgun (WGS) entry which is preliminary data.</text>
</comment>
<proteinExistence type="predicted"/>
<evidence type="ECO:0000313" key="3">
    <source>
        <dbReference type="Proteomes" id="UP001501570"/>
    </source>
</evidence>
<dbReference type="RefSeq" id="WP_345636750.1">
    <property type="nucleotide sequence ID" value="NZ_BAABJQ010000029.1"/>
</dbReference>
<feature type="transmembrane region" description="Helical" evidence="1">
    <location>
        <begin position="46"/>
        <end position="67"/>
    </location>
</feature>
<dbReference type="Proteomes" id="UP001501570">
    <property type="component" value="Unassembled WGS sequence"/>
</dbReference>
<accession>A0ABP9SL33</accession>
<keyword evidence="3" id="KW-1185">Reference proteome</keyword>
<keyword evidence="1" id="KW-1133">Transmembrane helix</keyword>
<reference evidence="3" key="1">
    <citation type="journal article" date="2019" name="Int. J. Syst. Evol. Microbiol.">
        <title>The Global Catalogue of Microorganisms (GCM) 10K type strain sequencing project: providing services to taxonomists for standard genome sequencing and annotation.</title>
        <authorList>
            <consortium name="The Broad Institute Genomics Platform"/>
            <consortium name="The Broad Institute Genome Sequencing Center for Infectious Disease"/>
            <person name="Wu L."/>
            <person name="Ma J."/>
        </authorList>
    </citation>
    <scope>NUCLEOTIDE SEQUENCE [LARGE SCALE GENOMIC DNA]</scope>
    <source>
        <strain evidence="3">JCM 18304</strain>
    </source>
</reference>
<protein>
    <submittedName>
        <fullName evidence="2">Uncharacterized protein</fullName>
    </submittedName>
</protein>
<organism evidence="2 3">
    <name type="scientific">Rugosimonospora acidiphila</name>
    <dbReference type="NCBI Taxonomy" id="556531"/>
    <lineage>
        <taxon>Bacteria</taxon>
        <taxon>Bacillati</taxon>
        <taxon>Actinomycetota</taxon>
        <taxon>Actinomycetes</taxon>
        <taxon>Micromonosporales</taxon>
        <taxon>Micromonosporaceae</taxon>
        <taxon>Rugosimonospora</taxon>
    </lineage>
</organism>
<evidence type="ECO:0000256" key="1">
    <source>
        <dbReference type="SAM" id="Phobius"/>
    </source>
</evidence>
<keyword evidence="1" id="KW-0472">Membrane</keyword>
<name>A0ABP9SL33_9ACTN</name>
<keyword evidence="1" id="KW-0812">Transmembrane</keyword>
<sequence length="208" mass="21079">MIETESRFENRLLAELRQVVIARAATGSGGAGVSRRVADRRPKRRLGLALAGGAGAVAAGAVAVVLLTQGTAVPAYAVTTKNDRVTIVAHSVGDPGPANQALRAAGVRVVIIPPSSASACPAEDQGSEASIDARTAATLAVQAVANTVHLTANDVPAGTVMVLTPTSASNRDPVLLIGFYREPGPKCVVVLPAQRTGPLPSGSVLPTR</sequence>